<dbReference type="RefSeq" id="WP_344060394.1">
    <property type="nucleotide sequence ID" value="NZ_BAAAOH010000001.1"/>
</dbReference>
<dbReference type="SMART" id="SM00829">
    <property type="entry name" value="PKS_ER"/>
    <property type="match status" value="1"/>
</dbReference>
<dbReference type="InterPro" id="IPR011032">
    <property type="entry name" value="GroES-like_sf"/>
</dbReference>
<proteinExistence type="predicted"/>
<evidence type="ECO:0000313" key="2">
    <source>
        <dbReference type="EMBL" id="GAA1983558.1"/>
    </source>
</evidence>
<reference evidence="2 3" key="1">
    <citation type="journal article" date="2019" name="Int. J. Syst. Evol. Microbiol.">
        <title>The Global Catalogue of Microorganisms (GCM) 10K type strain sequencing project: providing services to taxonomists for standard genome sequencing and annotation.</title>
        <authorList>
            <consortium name="The Broad Institute Genomics Platform"/>
            <consortium name="The Broad Institute Genome Sequencing Center for Infectious Disease"/>
            <person name="Wu L."/>
            <person name="Ma J."/>
        </authorList>
    </citation>
    <scope>NUCLEOTIDE SEQUENCE [LARGE SCALE GENOMIC DNA]</scope>
    <source>
        <strain evidence="2 3">JCM 14902</strain>
    </source>
</reference>
<dbReference type="Pfam" id="PF00107">
    <property type="entry name" value="ADH_zinc_N"/>
    <property type="match status" value="1"/>
</dbReference>
<dbReference type="Pfam" id="PF08240">
    <property type="entry name" value="ADH_N"/>
    <property type="match status" value="1"/>
</dbReference>
<dbReference type="PANTHER" id="PTHR43677:SF4">
    <property type="entry name" value="QUINONE OXIDOREDUCTASE-LIKE PROTEIN 2"/>
    <property type="match status" value="1"/>
</dbReference>
<dbReference type="EMBL" id="BAAAOH010000001">
    <property type="protein sequence ID" value="GAA1983558.1"/>
    <property type="molecule type" value="Genomic_DNA"/>
</dbReference>
<dbReference type="InterPro" id="IPR036291">
    <property type="entry name" value="NAD(P)-bd_dom_sf"/>
</dbReference>
<name>A0ABN2SBW6_9MICO</name>
<dbReference type="SUPFAM" id="SSF51735">
    <property type="entry name" value="NAD(P)-binding Rossmann-fold domains"/>
    <property type="match status" value="1"/>
</dbReference>
<evidence type="ECO:0000259" key="1">
    <source>
        <dbReference type="SMART" id="SM00829"/>
    </source>
</evidence>
<dbReference type="Gene3D" id="3.90.180.10">
    <property type="entry name" value="Medium-chain alcohol dehydrogenases, catalytic domain"/>
    <property type="match status" value="1"/>
</dbReference>
<dbReference type="SUPFAM" id="SSF50129">
    <property type="entry name" value="GroES-like"/>
    <property type="match status" value="1"/>
</dbReference>
<dbReference type="InterPro" id="IPR020843">
    <property type="entry name" value="ER"/>
</dbReference>
<gene>
    <name evidence="2" type="ORF">GCM10009777_16790</name>
</gene>
<comment type="caution">
    <text evidence="2">The sequence shown here is derived from an EMBL/GenBank/DDBJ whole genome shotgun (WGS) entry which is preliminary data.</text>
</comment>
<dbReference type="PANTHER" id="PTHR43677">
    <property type="entry name" value="SHORT-CHAIN DEHYDROGENASE/REDUCTASE"/>
    <property type="match status" value="1"/>
</dbReference>
<dbReference type="Gene3D" id="3.40.50.720">
    <property type="entry name" value="NAD(P)-binding Rossmann-like Domain"/>
    <property type="match status" value="1"/>
</dbReference>
<sequence>MPEPLPSDPPESMRAWRVTALGEPAEALSLDVLPVPQPAPGEVLVRVSAVAANFPDVLLARGRYQVRPELPFVPGIEFAGRVASLGEGATDFIVGDRVVGSKIGVLSEYTVLPASDVWAAPSSLSDVEASGLTVAYQTAWFELHRRAALQQGEWMLIHAAAGGVGLAAVQLGAAAGARVIGVVGSDAKARVAKDAGAEVVLVRGADDIVGGVKAATSGHGADVVFDPVGGEAFDASTKCIAFEGRIIVVGFAGGTIQTLPAGHVLVKNYSVVGLHWGLYPGMRPDLIAVARQELTRLADEGVVRPVVDHVVRFEAAPDALTALAAGSTVGRVVIQVAS</sequence>
<feature type="domain" description="Enoyl reductase (ER)" evidence="1">
    <location>
        <begin position="23"/>
        <end position="334"/>
    </location>
</feature>
<evidence type="ECO:0000313" key="3">
    <source>
        <dbReference type="Proteomes" id="UP001500326"/>
    </source>
</evidence>
<accession>A0ABN2SBW6</accession>
<organism evidence="2 3">
    <name type="scientific">Microbacterium pumilum</name>
    <dbReference type="NCBI Taxonomy" id="344165"/>
    <lineage>
        <taxon>Bacteria</taxon>
        <taxon>Bacillati</taxon>
        <taxon>Actinomycetota</taxon>
        <taxon>Actinomycetes</taxon>
        <taxon>Micrococcales</taxon>
        <taxon>Microbacteriaceae</taxon>
        <taxon>Microbacterium</taxon>
    </lineage>
</organism>
<dbReference type="InterPro" id="IPR013149">
    <property type="entry name" value="ADH-like_C"/>
</dbReference>
<protein>
    <submittedName>
        <fullName evidence="2">NADPH:quinone oxidoreductase family protein</fullName>
    </submittedName>
</protein>
<dbReference type="CDD" id="cd08241">
    <property type="entry name" value="QOR1"/>
    <property type="match status" value="1"/>
</dbReference>
<keyword evidence="3" id="KW-1185">Reference proteome</keyword>
<dbReference type="InterPro" id="IPR051397">
    <property type="entry name" value="Zn-ADH-like_protein"/>
</dbReference>
<dbReference type="InterPro" id="IPR013154">
    <property type="entry name" value="ADH-like_N"/>
</dbReference>
<dbReference type="Proteomes" id="UP001500326">
    <property type="component" value="Unassembled WGS sequence"/>
</dbReference>